<keyword evidence="1" id="KW-0472">Membrane</keyword>
<dbReference type="Proteomes" id="UP000315060">
    <property type="component" value="Unassembled WGS sequence"/>
</dbReference>
<gene>
    <name evidence="2" type="ORF">AZJ28_12160</name>
</gene>
<dbReference type="AlphaFoldDB" id="A0A559GQA8"/>
<keyword evidence="1" id="KW-1133">Transmembrane helix</keyword>
<proteinExistence type="predicted"/>
<organism evidence="2 3">
    <name type="scientific">Streptococcus pneumoniae</name>
    <dbReference type="NCBI Taxonomy" id="1313"/>
    <lineage>
        <taxon>Bacteria</taxon>
        <taxon>Bacillati</taxon>
        <taxon>Bacillota</taxon>
        <taxon>Bacilli</taxon>
        <taxon>Lactobacillales</taxon>
        <taxon>Streptococcaceae</taxon>
        <taxon>Streptococcus</taxon>
    </lineage>
</organism>
<reference evidence="2 3" key="1">
    <citation type="submission" date="2019-07" db="EMBL/GenBank/DDBJ databases">
        <authorList>
            <person name="Mohale T."/>
        </authorList>
    </citation>
    <scope>NUCLEOTIDE SEQUENCE [LARGE SCALE GENOMIC DNA]</scope>
    <source>
        <strain evidence="2 3">NTPn 59</strain>
    </source>
</reference>
<keyword evidence="1" id="KW-0812">Transmembrane</keyword>
<feature type="transmembrane region" description="Helical" evidence="1">
    <location>
        <begin position="40"/>
        <end position="58"/>
    </location>
</feature>
<accession>A0A559GQA8</accession>
<evidence type="ECO:0000313" key="2">
    <source>
        <dbReference type="EMBL" id="TVX65220.1"/>
    </source>
</evidence>
<evidence type="ECO:0000313" key="3">
    <source>
        <dbReference type="Proteomes" id="UP000315060"/>
    </source>
</evidence>
<comment type="caution">
    <text evidence="2">The sequence shown here is derived from an EMBL/GenBank/DDBJ whole genome shotgun (WGS) entry which is preliminary data.</text>
</comment>
<name>A0A559GQA8_STREE</name>
<dbReference type="EMBL" id="VMYC01000343">
    <property type="protein sequence ID" value="TVX65220.1"/>
    <property type="molecule type" value="Genomic_DNA"/>
</dbReference>
<feature type="transmembrane region" description="Helical" evidence="1">
    <location>
        <begin position="12"/>
        <end position="34"/>
    </location>
</feature>
<evidence type="ECO:0000256" key="1">
    <source>
        <dbReference type="SAM" id="Phobius"/>
    </source>
</evidence>
<feature type="non-terminal residue" evidence="2">
    <location>
        <position position="60"/>
    </location>
</feature>
<sequence>MTARKMQLLMSKYGFSITIMLAELFILFGLFLYLGRMAPIVWIILVILVSLATIVSIVNR</sequence>
<protein>
    <submittedName>
        <fullName evidence="2">Cardiolipin synthase</fullName>
    </submittedName>
</protein>